<evidence type="ECO:0000256" key="2">
    <source>
        <dbReference type="ARBA" id="ARBA00005988"/>
    </source>
</evidence>
<dbReference type="CDD" id="cd03859">
    <property type="entry name" value="M14_CPT"/>
    <property type="match status" value="1"/>
</dbReference>
<keyword evidence="3" id="KW-0121">Carboxypeptidase</keyword>
<feature type="active site" description="Proton donor/acceptor" evidence="12">
    <location>
        <position position="426"/>
    </location>
</feature>
<dbReference type="PROSITE" id="PS00132">
    <property type="entry name" value="CARBOXYPEPT_ZN_1"/>
    <property type="match status" value="1"/>
</dbReference>
<keyword evidence="9" id="KW-0482">Metalloprotease</keyword>
<dbReference type="PROSITE" id="PS52035">
    <property type="entry name" value="PEPTIDASE_M14"/>
    <property type="match status" value="1"/>
</dbReference>
<dbReference type="FunFam" id="3.40.630.10:FF:000084">
    <property type="entry name" value="Carboxypeptidase B2"/>
    <property type="match status" value="1"/>
</dbReference>
<dbReference type="GO" id="GO:0004181">
    <property type="term" value="F:metallocarboxypeptidase activity"/>
    <property type="evidence" value="ECO:0007669"/>
    <property type="project" value="InterPro"/>
</dbReference>
<keyword evidence="5" id="KW-0479">Metal-binding</keyword>
<dbReference type="SUPFAM" id="SSF53187">
    <property type="entry name" value="Zn-dependent exopeptidases"/>
    <property type="match status" value="1"/>
</dbReference>
<evidence type="ECO:0000256" key="10">
    <source>
        <dbReference type="ARBA" id="ARBA00050859"/>
    </source>
</evidence>
<evidence type="ECO:0000256" key="1">
    <source>
        <dbReference type="ARBA" id="ARBA00001947"/>
    </source>
</evidence>
<dbReference type="SMART" id="SM00631">
    <property type="entry name" value="Zn_pept"/>
    <property type="match status" value="1"/>
</dbReference>
<feature type="signal peptide" evidence="14">
    <location>
        <begin position="1"/>
        <end position="28"/>
    </location>
</feature>
<dbReference type="GO" id="GO:0005615">
    <property type="term" value="C:extracellular space"/>
    <property type="evidence" value="ECO:0007669"/>
    <property type="project" value="TreeGrafter"/>
</dbReference>
<evidence type="ECO:0000256" key="12">
    <source>
        <dbReference type="PROSITE-ProRule" id="PRU01379"/>
    </source>
</evidence>
<feature type="domain" description="Peptidase M14" evidence="15">
    <location>
        <begin position="153"/>
        <end position="461"/>
    </location>
</feature>
<evidence type="ECO:0000256" key="7">
    <source>
        <dbReference type="ARBA" id="ARBA00022801"/>
    </source>
</evidence>
<dbReference type="InterPro" id="IPR000834">
    <property type="entry name" value="Peptidase_M14"/>
</dbReference>
<dbReference type="Pfam" id="PF00246">
    <property type="entry name" value="Peptidase_M14"/>
    <property type="match status" value="1"/>
</dbReference>
<accession>A0A4Q1CG40</accession>
<evidence type="ECO:0000256" key="8">
    <source>
        <dbReference type="ARBA" id="ARBA00022833"/>
    </source>
</evidence>
<reference evidence="16 17" key="1">
    <citation type="submission" date="2019-01" db="EMBL/GenBank/DDBJ databases">
        <title>Lacibacter sp. strain TTM-7.</title>
        <authorList>
            <person name="Chen W.-M."/>
        </authorList>
    </citation>
    <scope>NUCLEOTIDE SEQUENCE [LARGE SCALE GENOMIC DNA]</scope>
    <source>
        <strain evidence="16 17">TTM-7</strain>
    </source>
</reference>
<evidence type="ECO:0000256" key="3">
    <source>
        <dbReference type="ARBA" id="ARBA00022645"/>
    </source>
</evidence>
<dbReference type="Pfam" id="PF18962">
    <property type="entry name" value="Por_Secre_tail"/>
    <property type="match status" value="1"/>
</dbReference>
<feature type="chain" id="PRO_5020218360" description="carboxypeptidase T" evidence="14">
    <location>
        <begin position="29"/>
        <end position="919"/>
    </location>
</feature>
<keyword evidence="7" id="KW-0378">Hydrolase</keyword>
<dbReference type="Pfam" id="PF20773">
    <property type="entry name" value="InhA-like_MAM"/>
    <property type="match status" value="1"/>
</dbReference>
<dbReference type="GO" id="GO:0006508">
    <property type="term" value="P:proteolysis"/>
    <property type="evidence" value="ECO:0007669"/>
    <property type="project" value="UniProtKB-KW"/>
</dbReference>
<keyword evidence="4" id="KW-0645">Protease</keyword>
<comment type="catalytic activity">
    <reaction evidence="10">
        <text>Releases a C-terminal residue, which may be hydrophobic or positively charged.</text>
        <dbReference type="EC" id="3.4.17.18"/>
    </reaction>
</comment>
<evidence type="ECO:0000256" key="14">
    <source>
        <dbReference type="SAM" id="SignalP"/>
    </source>
</evidence>
<dbReference type="NCBIfam" id="TIGR04183">
    <property type="entry name" value="Por_Secre_tail"/>
    <property type="match status" value="1"/>
</dbReference>
<dbReference type="EMBL" id="SDHW01000005">
    <property type="protein sequence ID" value="RXK58740.1"/>
    <property type="molecule type" value="Genomic_DNA"/>
</dbReference>
<protein>
    <recommendedName>
        <fullName evidence="11">carboxypeptidase T</fullName>
        <ecNumber evidence="11">3.4.17.18</ecNumber>
    </recommendedName>
</protein>
<dbReference type="InterPro" id="IPR057246">
    <property type="entry name" value="CARBOXYPEPT_ZN_1"/>
</dbReference>
<comment type="cofactor">
    <cofactor evidence="1">
        <name>Zn(2+)</name>
        <dbReference type="ChEBI" id="CHEBI:29105"/>
    </cofactor>
</comment>
<evidence type="ECO:0000313" key="17">
    <source>
        <dbReference type="Proteomes" id="UP000290204"/>
    </source>
</evidence>
<dbReference type="InterPro" id="IPR026444">
    <property type="entry name" value="Secre_tail"/>
</dbReference>
<dbReference type="Gene3D" id="3.40.630.10">
    <property type="entry name" value="Zn peptidases"/>
    <property type="match status" value="1"/>
</dbReference>
<proteinExistence type="inferred from homology"/>
<evidence type="ECO:0000256" key="11">
    <source>
        <dbReference type="ARBA" id="ARBA00066554"/>
    </source>
</evidence>
<organism evidence="16 17">
    <name type="scientific">Lacibacter luteus</name>
    <dbReference type="NCBI Taxonomy" id="2508719"/>
    <lineage>
        <taxon>Bacteria</taxon>
        <taxon>Pseudomonadati</taxon>
        <taxon>Bacteroidota</taxon>
        <taxon>Chitinophagia</taxon>
        <taxon>Chitinophagales</taxon>
        <taxon>Chitinophagaceae</taxon>
        <taxon>Lacibacter</taxon>
    </lineage>
</organism>
<dbReference type="InterPro" id="IPR013783">
    <property type="entry name" value="Ig-like_fold"/>
</dbReference>
<feature type="compositionally biased region" description="Polar residues" evidence="13">
    <location>
        <begin position="304"/>
        <end position="313"/>
    </location>
</feature>
<evidence type="ECO:0000259" key="15">
    <source>
        <dbReference type="PROSITE" id="PS52035"/>
    </source>
</evidence>
<evidence type="ECO:0000256" key="6">
    <source>
        <dbReference type="ARBA" id="ARBA00022729"/>
    </source>
</evidence>
<dbReference type="EC" id="3.4.17.18" evidence="11"/>
<sequence length="919" mass="101662">MRKKNLQTFKAFLLSISFLTLFCFTSNAQNNRIVYSQAKLYLKSRSQLELLHKAGIDFDHGIYDNQTKTFINSFLKADLPKIKTLGIKYDVLVDDELSDFLRRNNPADFYKYSDPKSTQPAVSAKLPFQTCTTNWSTSSWTTPDAFTSGSIGGYYSLSEMEAKLDDMATNYPTLVSKFSIGTTVEGRTIWCVKISDIPGTDESEPEVLYSGLHHAREAMSMHNLIFFMQYILQNYSSDSRISNIINNRELFFVPCVNPDGWNYNCVTNPTGGGMHRKNRRNVGGQTNVGIDLNRNYSVGFAEDNTGSSPNIENDTYRGPSAFSENETQAMRAFINGRRFKLVLNYHAYGQLWVRPPGSASTTATTTDNLILNTAGGLFTKYNCYEVGDDMSTVGYNVNGYSDDWLLSGDAGSRAVGYEKIYGFSPEVSPALSGGTFWPSSSQIIPIAREMMFSNFQVANTSGQFFEVEDNTSPSVTSLTGNFTFRLTRSGLVDMPATVEIIPLQNIASVGSSVNVSSVSAFGGTATGNISYTLAGTTPNQQILKFVWKVTSDGMIFTDTVTKIYNPSELFTDDMEGTYATKWTASGTSNTWGFGTTAAFNGTKSMSESPSGNYSSSRTWYSTCNTTLNLTGCTDAFLSFWLKSNSENCYDLLRVEVSLNGGAYAPVCGSNTIDENRFSVGDLPSYTGLSNGWRREIVDLSSYIGSSNVRFRFLFSSNSSTVSDGFSIDDVVVLKGSLSSTLDVNFVRISAKAEGKTAIINWEAVADTDHAYFVIERSADGNVFTETGRNYNTGYNFSYNDLSPLYGRNVYRVKAISKNGKVQYSNTVSVKFANTRGFRLYPNPAKEKVTVEFFGVDTNEQLIIQLTDISGRVISSEKIISQASNFNYQIKTASLTQGFYILKITDSKAETLYKERIVIQ</sequence>
<comment type="caution">
    <text evidence="16">The sequence shown here is derived from an EMBL/GenBank/DDBJ whole genome shotgun (WGS) entry which is preliminary data.</text>
</comment>
<evidence type="ECO:0000313" key="16">
    <source>
        <dbReference type="EMBL" id="RXK58740.1"/>
    </source>
</evidence>
<dbReference type="PANTHER" id="PTHR11705">
    <property type="entry name" value="PROTEASE FAMILY M14 CARBOXYPEPTIDASE A,B"/>
    <property type="match status" value="1"/>
</dbReference>
<gene>
    <name evidence="16" type="ORF">ESA94_15225</name>
</gene>
<keyword evidence="8" id="KW-0862">Zinc</keyword>
<dbReference type="PANTHER" id="PTHR11705:SF143">
    <property type="entry name" value="SLL0236 PROTEIN"/>
    <property type="match status" value="1"/>
</dbReference>
<keyword evidence="17" id="KW-1185">Reference proteome</keyword>
<dbReference type="AlphaFoldDB" id="A0A4Q1CG40"/>
<dbReference type="OrthoDB" id="9808753at2"/>
<dbReference type="GO" id="GO:0008270">
    <property type="term" value="F:zinc ion binding"/>
    <property type="evidence" value="ECO:0007669"/>
    <property type="project" value="InterPro"/>
</dbReference>
<evidence type="ECO:0000256" key="13">
    <source>
        <dbReference type="SAM" id="MobiDB-lite"/>
    </source>
</evidence>
<dbReference type="PRINTS" id="PR00765">
    <property type="entry name" value="CRBOXYPTASEA"/>
</dbReference>
<evidence type="ECO:0000256" key="9">
    <source>
        <dbReference type="ARBA" id="ARBA00023049"/>
    </source>
</evidence>
<name>A0A4Q1CG40_9BACT</name>
<evidence type="ECO:0000256" key="5">
    <source>
        <dbReference type="ARBA" id="ARBA00022723"/>
    </source>
</evidence>
<keyword evidence="6 14" id="KW-0732">Signal</keyword>
<dbReference type="Gene3D" id="2.60.40.10">
    <property type="entry name" value="Immunoglobulins"/>
    <property type="match status" value="1"/>
</dbReference>
<comment type="similarity">
    <text evidence="2 12">Belongs to the peptidase M14 family.</text>
</comment>
<evidence type="ECO:0000256" key="4">
    <source>
        <dbReference type="ARBA" id="ARBA00022670"/>
    </source>
</evidence>
<dbReference type="Proteomes" id="UP000290204">
    <property type="component" value="Unassembled WGS sequence"/>
</dbReference>
<feature type="region of interest" description="Disordered" evidence="13">
    <location>
        <begin position="301"/>
        <end position="321"/>
    </location>
</feature>
<dbReference type="InterPro" id="IPR033810">
    <property type="entry name" value="Carboxypeptidase_T"/>
</dbReference>
<dbReference type="Gene3D" id="2.60.120.260">
    <property type="entry name" value="Galactose-binding domain-like"/>
    <property type="match status" value="1"/>
</dbReference>